<accession>A0A8U0HUF9</accession>
<proteinExistence type="predicted"/>
<keyword evidence="3" id="KW-1185">Reference proteome</keyword>
<feature type="region of interest" description="Disordered" evidence="1">
    <location>
        <begin position="1"/>
        <end position="53"/>
    </location>
</feature>
<name>A0A8U0HUF9_9EURY</name>
<sequence>MRVKEFSNVPRPSDSARPADSAKPTDSARGSSARPTVEVSVRQTGDLSKRAKGHPEELVAKYVERAFERLGVPYRVTWDLPPVQEIAPSRPGRENKRRQLDQWSERLADERTPHVRKDSNLLLTDRSGGGISILGKRAAVAPAGTLTEDADMAEWVAPDDPRHCVYGTLHELGHNLHAGGHERSWGRTWVDEETKSWNRTPMGHGGGGVNLCGERNDPRPEGYPKRDHLYFADCAREHIQIR</sequence>
<dbReference type="RefSeq" id="WP_248650769.1">
    <property type="nucleotide sequence ID" value="NZ_CP096659.1"/>
</dbReference>
<protein>
    <submittedName>
        <fullName evidence="2">Uncharacterized protein</fullName>
    </submittedName>
</protein>
<dbReference type="Proteomes" id="UP000830729">
    <property type="component" value="Chromosome"/>
</dbReference>
<dbReference type="GeneID" id="72183797"/>
<evidence type="ECO:0000256" key="1">
    <source>
        <dbReference type="SAM" id="MobiDB-lite"/>
    </source>
</evidence>
<feature type="region of interest" description="Disordered" evidence="1">
    <location>
        <begin position="197"/>
        <end position="219"/>
    </location>
</feature>
<organism evidence="2 3">
    <name type="scientific">Halorussus limi</name>
    <dbReference type="NCBI Taxonomy" id="2938695"/>
    <lineage>
        <taxon>Archaea</taxon>
        <taxon>Methanobacteriati</taxon>
        <taxon>Methanobacteriota</taxon>
        <taxon>Stenosarchaea group</taxon>
        <taxon>Halobacteria</taxon>
        <taxon>Halobacteriales</taxon>
        <taxon>Haladaptataceae</taxon>
        <taxon>Halorussus</taxon>
    </lineage>
</organism>
<dbReference type="EMBL" id="CP096659">
    <property type="protein sequence ID" value="UPV74725.1"/>
    <property type="molecule type" value="Genomic_DNA"/>
</dbReference>
<evidence type="ECO:0000313" key="3">
    <source>
        <dbReference type="Proteomes" id="UP000830729"/>
    </source>
</evidence>
<evidence type="ECO:0000313" key="2">
    <source>
        <dbReference type="EMBL" id="UPV74725.1"/>
    </source>
</evidence>
<gene>
    <name evidence="2" type="ORF">M0R89_01320</name>
</gene>
<reference evidence="2 3" key="1">
    <citation type="submission" date="2022-04" db="EMBL/GenBank/DDBJ databases">
        <title>Diverse halophilic archaea isolated from saline environments.</title>
        <authorList>
            <person name="Cui H.-L."/>
        </authorList>
    </citation>
    <scope>NUCLEOTIDE SEQUENCE [LARGE SCALE GENOMIC DNA]</scope>
    <source>
        <strain evidence="2 3">XZYJT49</strain>
    </source>
</reference>
<dbReference type="KEGG" id="halx:M0R89_01320"/>
<dbReference type="AlphaFoldDB" id="A0A8U0HUF9"/>